<dbReference type="GO" id="GO:0007508">
    <property type="term" value="P:larval heart development"/>
    <property type="evidence" value="ECO:0007669"/>
    <property type="project" value="TreeGrafter"/>
</dbReference>
<dbReference type="InterPro" id="IPR036691">
    <property type="entry name" value="Endo/exonu/phosph_ase_sf"/>
</dbReference>
<sequence>MERPVPDYQAVGPVNRGSRPTVSTFQANRKLTFLYTNAQSILANLDKLKINVCELSPDIISVTENWLSQHVDDREVTMTGYQIFRKDRKERQGGGVLTYVKSELTVLDKTYKLASTSEAIWLSVKVSGTSSLDVLTVYRPPRRDPVADANLQEELEKFATRFDIQIMGDFNAPHID</sequence>
<dbReference type="EMBL" id="UYSU01043913">
    <property type="protein sequence ID" value="VDM04596.1"/>
    <property type="molecule type" value="Genomic_DNA"/>
</dbReference>
<name>A0A183TP12_SCHSO</name>
<evidence type="ECO:0000313" key="2">
    <source>
        <dbReference type="EMBL" id="VDM04596.1"/>
    </source>
</evidence>
<dbReference type="Gene3D" id="3.60.10.10">
    <property type="entry name" value="Endonuclease/exonuclease/phosphatase"/>
    <property type="match status" value="1"/>
</dbReference>
<keyword evidence="3" id="KW-1185">Reference proteome</keyword>
<feature type="region of interest" description="Disordered" evidence="1">
    <location>
        <begin position="1"/>
        <end position="21"/>
    </location>
</feature>
<dbReference type="Proteomes" id="UP000275846">
    <property type="component" value="Unassembled WGS sequence"/>
</dbReference>
<reference evidence="2 3" key="2">
    <citation type="submission" date="2018-11" db="EMBL/GenBank/DDBJ databases">
        <authorList>
            <consortium name="Pathogen Informatics"/>
        </authorList>
    </citation>
    <scope>NUCLEOTIDE SEQUENCE [LARGE SCALE GENOMIC DNA]</scope>
    <source>
        <strain evidence="2 3">NST_G2</strain>
    </source>
</reference>
<accession>A0A183TP12</accession>
<proteinExistence type="predicted"/>
<evidence type="ECO:0000313" key="4">
    <source>
        <dbReference type="WBParaSite" id="SSLN_0001889301-mRNA-1"/>
    </source>
</evidence>
<reference evidence="4" key="1">
    <citation type="submission" date="2016-06" db="UniProtKB">
        <authorList>
            <consortium name="WormBaseParasite"/>
        </authorList>
    </citation>
    <scope>IDENTIFICATION</scope>
</reference>
<evidence type="ECO:0000313" key="3">
    <source>
        <dbReference type="Proteomes" id="UP000275846"/>
    </source>
</evidence>
<organism evidence="4">
    <name type="scientific">Schistocephalus solidus</name>
    <name type="common">Tapeworm</name>
    <dbReference type="NCBI Taxonomy" id="70667"/>
    <lineage>
        <taxon>Eukaryota</taxon>
        <taxon>Metazoa</taxon>
        <taxon>Spiralia</taxon>
        <taxon>Lophotrochozoa</taxon>
        <taxon>Platyhelminthes</taxon>
        <taxon>Cestoda</taxon>
        <taxon>Eucestoda</taxon>
        <taxon>Diphyllobothriidea</taxon>
        <taxon>Diphyllobothriidae</taxon>
        <taxon>Schistocephalus</taxon>
    </lineage>
</organism>
<dbReference type="PANTHER" id="PTHR33395">
    <property type="entry name" value="TRANSCRIPTASE, PUTATIVE-RELATED-RELATED"/>
    <property type="match status" value="1"/>
</dbReference>
<dbReference type="PANTHER" id="PTHR33395:SF22">
    <property type="entry name" value="REVERSE TRANSCRIPTASE DOMAIN-CONTAINING PROTEIN"/>
    <property type="match status" value="1"/>
</dbReference>
<dbReference type="AlphaFoldDB" id="A0A183TP12"/>
<evidence type="ECO:0000256" key="1">
    <source>
        <dbReference type="SAM" id="MobiDB-lite"/>
    </source>
</evidence>
<dbReference type="SUPFAM" id="SSF56219">
    <property type="entry name" value="DNase I-like"/>
    <property type="match status" value="1"/>
</dbReference>
<dbReference type="WBParaSite" id="SSLN_0001889301-mRNA-1">
    <property type="protein sequence ID" value="SSLN_0001889301-mRNA-1"/>
    <property type="gene ID" value="SSLN_0001889301"/>
</dbReference>
<dbReference type="GO" id="GO:0061343">
    <property type="term" value="P:cell adhesion involved in heart morphogenesis"/>
    <property type="evidence" value="ECO:0007669"/>
    <property type="project" value="TreeGrafter"/>
</dbReference>
<protein>
    <submittedName>
        <fullName evidence="4">Endonuclease/exonuclease/phosphatase domain-containing protein</fullName>
    </submittedName>
</protein>
<dbReference type="GO" id="GO:0031012">
    <property type="term" value="C:extracellular matrix"/>
    <property type="evidence" value="ECO:0007669"/>
    <property type="project" value="TreeGrafter"/>
</dbReference>
<dbReference type="OrthoDB" id="6274754at2759"/>
<gene>
    <name evidence="2" type="ORF">SSLN_LOCUS18210</name>
</gene>